<organism evidence="2 3">
    <name type="scientific">Datura stramonium</name>
    <name type="common">Jimsonweed</name>
    <name type="synonym">Common thornapple</name>
    <dbReference type="NCBI Taxonomy" id="4076"/>
    <lineage>
        <taxon>Eukaryota</taxon>
        <taxon>Viridiplantae</taxon>
        <taxon>Streptophyta</taxon>
        <taxon>Embryophyta</taxon>
        <taxon>Tracheophyta</taxon>
        <taxon>Spermatophyta</taxon>
        <taxon>Magnoliopsida</taxon>
        <taxon>eudicotyledons</taxon>
        <taxon>Gunneridae</taxon>
        <taxon>Pentapetalae</taxon>
        <taxon>asterids</taxon>
        <taxon>lamiids</taxon>
        <taxon>Solanales</taxon>
        <taxon>Solanaceae</taxon>
        <taxon>Solanoideae</taxon>
        <taxon>Datureae</taxon>
        <taxon>Datura</taxon>
    </lineage>
</organism>
<comment type="caution">
    <text evidence="2">The sequence shown here is derived from an EMBL/GenBank/DDBJ whole genome shotgun (WGS) entry which is preliminary data.</text>
</comment>
<evidence type="ECO:0000256" key="1">
    <source>
        <dbReference type="SAM" id="Phobius"/>
    </source>
</evidence>
<keyword evidence="1" id="KW-0812">Transmembrane</keyword>
<feature type="transmembrane region" description="Helical" evidence="1">
    <location>
        <begin position="70"/>
        <end position="90"/>
    </location>
</feature>
<dbReference type="Proteomes" id="UP000823775">
    <property type="component" value="Unassembled WGS sequence"/>
</dbReference>
<feature type="non-terminal residue" evidence="2">
    <location>
        <position position="1"/>
    </location>
</feature>
<proteinExistence type="predicted"/>
<name>A0ABS8VYG4_DATST</name>
<sequence length="107" mass="12028">VTSRKLLLRSTQEGGVLKVKILALPRRRLASGAKQRRFDFFHFHTDSTWKRGHHVSGCLGIKRAISQIPIPPVMAGGAVSCIYSIILSYLHMLYNFVKFTAQQIGSF</sequence>
<reference evidence="2 3" key="1">
    <citation type="journal article" date="2021" name="BMC Genomics">
        <title>Datura genome reveals duplications of psychoactive alkaloid biosynthetic genes and high mutation rate following tissue culture.</title>
        <authorList>
            <person name="Rajewski A."/>
            <person name="Carter-House D."/>
            <person name="Stajich J."/>
            <person name="Litt A."/>
        </authorList>
    </citation>
    <scope>NUCLEOTIDE SEQUENCE [LARGE SCALE GENOMIC DNA]</scope>
    <source>
        <strain evidence="2">AR-01</strain>
    </source>
</reference>
<evidence type="ECO:0000313" key="2">
    <source>
        <dbReference type="EMBL" id="MCE2055162.1"/>
    </source>
</evidence>
<accession>A0ABS8VYG4</accession>
<keyword evidence="1" id="KW-0472">Membrane</keyword>
<protein>
    <submittedName>
        <fullName evidence="2">Uncharacterized protein</fullName>
    </submittedName>
</protein>
<keyword evidence="1" id="KW-1133">Transmembrane helix</keyword>
<evidence type="ECO:0000313" key="3">
    <source>
        <dbReference type="Proteomes" id="UP000823775"/>
    </source>
</evidence>
<keyword evidence="3" id="KW-1185">Reference proteome</keyword>
<dbReference type="EMBL" id="JACEIK010006154">
    <property type="protein sequence ID" value="MCE2055162.1"/>
    <property type="molecule type" value="Genomic_DNA"/>
</dbReference>
<gene>
    <name evidence="2" type="ORF">HAX54_042085</name>
</gene>